<feature type="compositionally biased region" description="Basic and acidic residues" evidence="1">
    <location>
        <begin position="199"/>
        <end position="234"/>
    </location>
</feature>
<feature type="region of interest" description="Disordered" evidence="1">
    <location>
        <begin position="1"/>
        <end position="264"/>
    </location>
</feature>
<accession>A0A6A6VHQ2</accession>
<feature type="compositionally biased region" description="Basic residues" evidence="1">
    <location>
        <begin position="123"/>
        <end position="138"/>
    </location>
</feature>
<feature type="compositionally biased region" description="Basic and acidic residues" evidence="1">
    <location>
        <begin position="74"/>
        <end position="89"/>
    </location>
</feature>
<protein>
    <submittedName>
        <fullName evidence="2">Uncharacterized protein</fullName>
    </submittedName>
</protein>
<feature type="compositionally biased region" description="Polar residues" evidence="1">
    <location>
        <begin position="49"/>
        <end position="60"/>
    </location>
</feature>
<gene>
    <name evidence="2" type="ORF">M011DRAFT_304207</name>
</gene>
<name>A0A6A6VHQ2_9PLEO</name>
<feature type="compositionally biased region" description="Basic and acidic residues" evidence="1">
    <location>
        <begin position="246"/>
        <end position="264"/>
    </location>
</feature>
<feature type="compositionally biased region" description="Low complexity" evidence="1">
    <location>
        <begin position="93"/>
        <end position="122"/>
    </location>
</feature>
<sequence length="264" mass="29223">MYRVLWSEEEKKAAKARTAEEKAAAKQKREAEREKQAEETRKKEGVSALDQQTQSVQPDRSASPVENPVISPSAEEHERRERQDDDSLYREPTQTAQTAQTAGAEQRSRPSSPSSPASPTSPKRIKAFLNKFKRRSKHSAATAETDKPGFIGGAALRQSSNQSERASNPPSPRPQPVQDTEPTRRYSDVSSLSHYSTAEGDRGRDPRAKPQDVESPTRDSVEIEETRDSFDEKLAPPPAFPSSDADAGRKGSPSRDSRFHEVGL</sequence>
<feature type="compositionally biased region" description="Polar residues" evidence="1">
    <location>
        <begin position="157"/>
        <end position="168"/>
    </location>
</feature>
<keyword evidence="3" id="KW-1185">Reference proteome</keyword>
<proteinExistence type="predicted"/>
<evidence type="ECO:0000313" key="3">
    <source>
        <dbReference type="Proteomes" id="UP000799440"/>
    </source>
</evidence>
<evidence type="ECO:0000256" key="1">
    <source>
        <dbReference type="SAM" id="MobiDB-lite"/>
    </source>
</evidence>
<dbReference type="AlphaFoldDB" id="A0A6A6VHQ2"/>
<evidence type="ECO:0000313" key="2">
    <source>
        <dbReference type="EMBL" id="KAF2749319.1"/>
    </source>
</evidence>
<organism evidence="2 3">
    <name type="scientific">Sporormia fimetaria CBS 119925</name>
    <dbReference type="NCBI Taxonomy" id="1340428"/>
    <lineage>
        <taxon>Eukaryota</taxon>
        <taxon>Fungi</taxon>
        <taxon>Dikarya</taxon>
        <taxon>Ascomycota</taxon>
        <taxon>Pezizomycotina</taxon>
        <taxon>Dothideomycetes</taxon>
        <taxon>Pleosporomycetidae</taxon>
        <taxon>Pleosporales</taxon>
        <taxon>Sporormiaceae</taxon>
        <taxon>Sporormia</taxon>
    </lineage>
</organism>
<dbReference type="Proteomes" id="UP000799440">
    <property type="component" value="Unassembled WGS sequence"/>
</dbReference>
<reference evidence="2" key="1">
    <citation type="journal article" date="2020" name="Stud. Mycol.">
        <title>101 Dothideomycetes genomes: a test case for predicting lifestyles and emergence of pathogens.</title>
        <authorList>
            <person name="Haridas S."/>
            <person name="Albert R."/>
            <person name="Binder M."/>
            <person name="Bloem J."/>
            <person name="Labutti K."/>
            <person name="Salamov A."/>
            <person name="Andreopoulos B."/>
            <person name="Baker S."/>
            <person name="Barry K."/>
            <person name="Bills G."/>
            <person name="Bluhm B."/>
            <person name="Cannon C."/>
            <person name="Castanera R."/>
            <person name="Culley D."/>
            <person name="Daum C."/>
            <person name="Ezra D."/>
            <person name="Gonzalez J."/>
            <person name="Henrissat B."/>
            <person name="Kuo A."/>
            <person name="Liang C."/>
            <person name="Lipzen A."/>
            <person name="Lutzoni F."/>
            <person name="Magnuson J."/>
            <person name="Mondo S."/>
            <person name="Nolan M."/>
            <person name="Ohm R."/>
            <person name="Pangilinan J."/>
            <person name="Park H.-J."/>
            <person name="Ramirez L."/>
            <person name="Alfaro M."/>
            <person name="Sun H."/>
            <person name="Tritt A."/>
            <person name="Yoshinaga Y."/>
            <person name="Zwiers L.-H."/>
            <person name="Turgeon B."/>
            <person name="Goodwin S."/>
            <person name="Spatafora J."/>
            <person name="Crous P."/>
            <person name="Grigoriev I."/>
        </authorList>
    </citation>
    <scope>NUCLEOTIDE SEQUENCE</scope>
    <source>
        <strain evidence="2">CBS 119925</strain>
    </source>
</reference>
<dbReference type="EMBL" id="MU006566">
    <property type="protein sequence ID" value="KAF2749319.1"/>
    <property type="molecule type" value="Genomic_DNA"/>
</dbReference>
<feature type="compositionally biased region" description="Basic and acidic residues" evidence="1">
    <location>
        <begin position="1"/>
        <end position="45"/>
    </location>
</feature>